<comment type="caution">
    <text evidence="2">The sequence shown here is derived from an EMBL/GenBank/DDBJ whole genome shotgun (WGS) entry which is preliminary data.</text>
</comment>
<dbReference type="EMBL" id="ACFU01000014">
    <property type="protein sequence ID" value="EEF13741.1"/>
    <property type="molecule type" value="Genomic_DNA"/>
</dbReference>
<evidence type="ECO:0000313" key="3">
    <source>
        <dbReference type="Proteomes" id="UP000003082"/>
    </source>
</evidence>
<feature type="transmembrane region" description="Helical" evidence="1">
    <location>
        <begin position="35"/>
        <end position="54"/>
    </location>
</feature>
<evidence type="ECO:0000313" key="2">
    <source>
        <dbReference type="EMBL" id="EEF13741.1"/>
    </source>
</evidence>
<keyword evidence="3" id="KW-1185">Reference proteome</keyword>
<reference evidence="2 3" key="1">
    <citation type="submission" date="2008-08" db="EMBL/GenBank/DDBJ databases">
        <authorList>
            <person name="Madupu R."/>
            <person name="Durkin A.S."/>
            <person name="Torralba M."/>
            <person name="Methe B."/>
            <person name="Sutton G.G."/>
            <person name="Strausberg R.L."/>
            <person name="Nelson K.E."/>
        </authorList>
    </citation>
    <scope>NUCLEOTIDE SEQUENCE [LARGE SCALE GENOMIC DNA]</scope>
    <source>
        <strain evidence="2 3">RM3267</strain>
    </source>
</reference>
<protein>
    <submittedName>
        <fullName evidence="2">Uncharacterized protein</fullName>
    </submittedName>
</protein>
<dbReference type="eggNOG" id="ENOG503197K">
    <property type="taxonomic scope" value="Bacteria"/>
</dbReference>
<dbReference type="Proteomes" id="UP000003082">
    <property type="component" value="Unassembled WGS sequence"/>
</dbReference>
<feature type="transmembrane region" description="Helical" evidence="1">
    <location>
        <begin position="66"/>
        <end position="85"/>
    </location>
</feature>
<name>B9D2N4_CAMRE</name>
<keyword evidence="1" id="KW-0812">Transmembrane</keyword>
<evidence type="ECO:0000256" key="1">
    <source>
        <dbReference type="SAM" id="Phobius"/>
    </source>
</evidence>
<accession>B9D2N4</accession>
<keyword evidence="1" id="KW-1133">Transmembrane helix</keyword>
<dbReference type="AlphaFoldDB" id="B9D2N4"/>
<dbReference type="STRING" id="553218.CAMRE0001_0971"/>
<gene>
    <name evidence="2" type="ORF">CAMRE0001_0971</name>
</gene>
<keyword evidence="1" id="KW-0472">Membrane</keyword>
<organism evidence="2 3">
    <name type="scientific">Campylobacter rectus RM3267</name>
    <dbReference type="NCBI Taxonomy" id="553218"/>
    <lineage>
        <taxon>Bacteria</taxon>
        <taxon>Pseudomonadati</taxon>
        <taxon>Campylobacterota</taxon>
        <taxon>Epsilonproteobacteria</taxon>
        <taxon>Campylobacterales</taxon>
        <taxon>Campylobacteraceae</taxon>
        <taxon>Campylobacter</taxon>
    </lineage>
</organism>
<proteinExistence type="predicted"/>
<sequence length="107" mass="12416">MGHFVYQFDELNSGLSRLNLKGFKMSDFLLRQAKLFLGFTAVCVLLYAGVYLVSKEYFDEFLVGVFVLYVVLLAIFIFKFIKLLLGFKNDDKKPVWEQILTWLSNVA</sequence>